<proteinExistence type="predicted"/>
<dbReference type="InterPro" id="IPR022081">
    <property type="entry name" value="DUF3631"/>
</dbReference>
<evidence type="ECO:0000256" key="1">
    <source>
        <dbReference type="SAM" id="MobiDB-lite"/>
    </source>
</evidence>
<name>A0A2Y8ZMB7_9MICO</name>
<dbReference type="InterPro" id="IPR027417">
    <property type="entry name" value="P-loop_NTPase"/>
</dbReference>
<reference evidence="4" key="1">
    <citation type="submission" date="2016-10" db="EMBL/GenBank/DDBJ databases">
        <authorList>
            <person name="Varghese N."/>
            <person name="Submissions S."/>
        </authorList>
    </citation>
    <scope>NUCLEOTIDE SEQUENCE [LARGE SCALE GENOMIC DNA]</scope>
    <source>
        <strain evidence="4">DSM 22951</strain>
    </source>
</reference>
<dbReference type="Proteomes" id="UP000250028">
    <property type="component" value="Unassembled WGS sequence"/>
</dbReference>
<gene>
    <name evidence="3" type="ORF">SAMN04489750_0835</name>
</gene>
<dbReference type="EMBL" id="UESZ01000001">
    <property type="protein sequence ID" value="SSA33551.1"/>
    <property type="molecule type" value="Genomic_DNA"/>
</dbReference>
<feature type="domain" description="DUF3631" evidence="2">
    <location>
        <begin position="185"/>
        <end position="359"/>
    </location>
</feature>
<evidence type="ECO:0000259" key="2">
    <source>
        <dbReference type="Pfam" id="PF12307"/>
    </source>
</evidence>
<feature type="region of interest" description="Disordered" evidence="1">
    <location>
        <begin position="363"/>
        <end position="424"/>
    </location>
</feature>
<accession>A0A2Y8ZMB7</accession>
<dbReference type="AlphaFoldDB" id="A0A2Y8ZMB7"/>
<dbReference type="RefSeq" id="WP_109684237.1">
    <property type="nucleotide sequence ID" value="NZ_QGDN01000001.1"/>
</dbReference>
<protein>
    <recommendedName>
        <fullName evidence="2">DUF3631 domain-containing protein</fullName>
    </recommendedName>
</protein>
<evidence type="ECO:0000313" key="3">
    <source>
        <dbReference type="EMBL" id="SSA33551.1"/>
    </source>
</evidence>
<dbReference type="SUPFAM" id="SSF52540">
    <property type="entry name" value="P-loop containing nucleoside triphosphate hydrolases"/>
    <property type="match status" value="1"/>
</dbReference>
<sequence>MIEAYDGPVPAPDDPTTSELLDQVHAVLTRYVVLPSPQATDAVVLWIAATHALAAFQHAPRLAIKSPEKRCGKSRLLDVIAGLSHRPLLSVNATVPAIFRAIGQDAPPTLLIDEADTLWGTKRAAEQNEDLRALVNAGHQRGRPALRCVGPQQTPTEFATFAMCALAGIGDLPDTITDRAINLTMRRRRADESVSTFRTRRDGPVLDDLRRQLQVWAPGMIEALTVAEPVMPVEDRAADTWEPLVAIADLAGDQWAARARAACVKLTSEADADDEEASLNTRLLSDVRAAFGPGVTFLSAADLIANLQLVEDAPWGEWDLNAHRLARRLKHFNVKPVRNPAGNARGYRIDDLTDAFIRYLRPKPSEASEPAESRAIPSDTSGASDTSNRQATPNRQADSPTGTRDLTVLTHPDAPPGRKCADCDSTDVAAGRVRCAQHLATFRATGGKVAR</sequence>
<dbReference type="OrthoDB" id="3261135at2"/>
<organism evidence="3 4">
    <name type="scientific">Branchiibius hedensis</name>
    <dbReference type="NCBI Taxonomy" id="672460"/>
    <lineage>
        <taxon>Bacteria</taxon>
        <taxon>Bacillati</taxon>
        <taxon>Actinomycetota</taxon>
        <taxon>Actinomycetes</taxon>
        <taxon>Micrococcales</taxon>
        <taxon>Dermacoccaceae</taxon>
        <taxon>Branchiibius</taxon>
    </lineage>
</organism>
<dbReference type="Pfam" id="PF12307">
    <property type="entry name" value="DUF3631"/>
    <property type="match status" value="1"/>
</dbReference>
<evidence type="ECO:0000313" key="4">
    <source>
        <dbReference type="Proteomes" id="UP000250028"/>
    </source>
</evidence>
<keyword evidence="4" id="KW-1185">Reference proteome</keyword>
<feature type="compositionally biased region" description="Polar residues" evidence="1">
    <location>
        <begin position="378"/>
        <end position="404"/>
    </location>
</feature>